<keyword evidence="4" id="KW-0804">Transcription</keyword>
<dbReference type="InterPro" id="IPR036390">
    <property type="entry name" value="WH_DNA-bd_sf"/>
</dbReference>
<dbReference type="GO" id="GO:0000976">
    <property type="term" value="F:transcription cis-regulatory region binding"/>
    <property type="evidence" value="ECO:0007669"/>
    <property type="project" value="TreeGrafter"/>
</dbReference>
<dbReference type="PANTHER" id="PTHR30126">
    <property type="entry name" value="HTH-TYPE TRANSCRIPTIONAL REGULATOR"/>
    <property type="match status" value="1"/>
</dbReference>
<dbReference type="EMBL" id="FOEF01000015">
    <property type="protein sequence ID" value="SEP50829.1"/>
    <property type="molecule type" value="Genomic_DNA"/>
</dbReference>
<evidence type="ECO:0000256" key="4">
    <source>
        <dbReference type="ARBA" id="ARBA00023163"/>
    </source>
</evidence>
<dbReference type="SUPFAM" id="SSF46785">
    <property type="entry name" value="Winged helix' DNA-binding domain"/>
    <property type="match status" value="1"/>
</dbReference>
<protein>
    <submittedName>
        <fullName evidence="6">DNA-binding transcriptional regulator, LysR family</fullName>
    </submittedName>
</protein>
<dbReference type="Pfam" id="PF03466">
    <property type="entry name" value="LysR_substrate"/>
    <property type="match status" value="1"/>
</dbReference>
<keyword evidence="7" id="KW-1185">Reference proteome</keyword>
<dbReference type="InterPro" id="IPR036388">
    <property type="entry name" value="WH-like_DNA-bd_sf"/>
</dbReference>
<gene>
    <name evidence="6" type="ORF">SAMN04489732_11530</name>
</gene>
<evidence type="ECO:0000256" key="1">
    <source>
        <dbReference type="ARBA" id="ARBA00009437"/>
    </source>
</evidence>
<organism evidence="6 7">
    <name type="scientific">Amycolatopsis saalfeldensis</name>
    <dbReference type="NCBI Taxonomy" id="394193"/>
    <lineage>
        <taxon>Bacteria</taxon>
        <taxon>Bacillati</taxon>
        <taxon>Actinomycetota</taxon>
        <taxon>Actinomycetes</taxon>
        <taxon>Pseudonocardiales</taxon>
        <taxon>Pseudonocardiaceae</taxon>
        <taxon>Amycolatopsis</taxon>
    </lineage>
</organism>
<evidence type="ECO:0000256" key="2">
    <source>
        <dbReference type="ARBA" id="ARBA00023015"/>
    </source>
</evidence>
<evidence type="ECO:0000313" key="7">
    <source>
        <dbReference type="Proteomes" id="UP000198582"/>
    </source>
</evidence>
<dbReference type="PROSITE" id="PS50931">
    <property type="entry name" value="HTH_LYSR"/>
    <property type="match status" value="1"/>
</dbReference>
<comment type="similarity">
    <text evidence="1">Belongs to the LysR transcriptional regulatory family.</text>
</comment>
<keyword evidence="3 6" id="KW-0238">DNA-binding</keyword>
<dbReference type="Gene3D" id="1.10.10.10">
    <property type="entry name" value="Winged helix-like DNA-binding domain superfamily/Winged helix DNA-binding domain"/>
    <property type="match status" value="1"/>
</dbReference>
<dbReference type="SUPFAM" id="SSF53850">
    <property type="entry name" value="Periplasmic binding protein-like II"/>
    <property type="match status" value="1"/>
</dbReference>
<dbReference type="OrthoDB" id="4512679at2"/>
<dbReference type="InterPro" id="IPR000847">
    <property type="entry name" value="LysR_HTH_N"/>
</dbReference>
<dbReference type="AlphaFoldDB" id="A0A1H8YFA6"/>
<proteinExistence type="inferred from homology"/>
<sequence>MTLGQLNAFVLVARLGSVTDAAKALGVSEPAVSQALAALRQHHGDKLLIKRSGGMTLTAGGSRLLPIASQMVALGAEADAAVRQANGVAARLQLAVTSEIAEFVANPLLEAFTRRSGNSIDASAGLARTSELPVLVANRLADVALGPSLTGDPGQDLDSVPIFRASLVVVGSPHCRHQGSPAHWPWLLDPAGADAGSDTGRLLRRLGVPDDAIQVFPNQTAAWSAAASGGGVSVALEHLVAPQLRRHELTVVPTRHTPMSVCWFVTTLPTDRRTGVANSLRHFLSTPAAMHVMRAPGSGVPPSRFRPPVYVTIWS</sequence>
<evidence type="ECO:0000256" key="3">
    <source>
        <dbReference type="ARBA" id="ARBA00023125"/>
    </source>
</evidence>
<dbReference type="Proteomes" id="UP000198582">
    <property type="component" value="Unassembled WGS sequence"/>
</dbReference>
<dbReference type="Pfam" id="PF00126">
    <property type="entry name" value="HTH_1"/>
    <property type="match status" value="1"/>
</dbReference>
<evidence type="ECO:0000259" key="5">
    <source>
        <dbReference type="PROSITE" id="PS50931"/>
    </source>
</evidence>
<name>A0A1H8YFA6_9PSEU</name>
<dbReference type="InterPro" id="IPR005119">
    <property type="entry name" value="LysR_subst-bd"/>
</dbReference>
<accession>A0A1H8YFA6</accession>
<reference evidence="7" key="1">
    <citation type="submission" date="2016-10" db="EMBL/GenBank/DDBJ databases">
        <authorList>
            <person name="Varghese N."/>
            <person name="Submissions S."/>
        </authorList>
    </citation>
    <scope>NUCLEOTIDE SEQUENCE [LARGE SCALE GENOMIC DNA]</scope>
    <source>
        <strain evidence="7">DSM 44993</strain>
    </source>
</reference>
<dbReference type="PANTHER" id="PTHR30126:SF39">
    <property type="entry name" value="HTH-TYPE TRANSCRIPTIONAL REGULATOR CYSL"/>
    <property type="match status" value="1"/>
</dbReference>
<dbReference type="STRING" id="394193.SAMN04489732_11530"/>
<feature type="domain" description="HTH lysR-type" evidence="5">
    <location>
        <begin position="1"/>
        <end position="58"/>
    </location>
</feature>
<dbReference type="Gene3D" id="3.40.190.10">
    <property type="entry name" value="Periplasmic binding protein-like II"/>
    <property type="match status" value="2"/>
</dbReference>
<evidence type="ECO:0000313" key="6">
    <source>
        <dbReference type="EMBL" id="SEP50829.1"/>
    </source>
</evidence>
<keyword evidence="2" id="KW-0805">Transcription regulation</keyword>
<dbReference type="GO" id="GO:0003700">
    <property type="term" value="F:DNA-binding transcription factor activity"/>
    <property type="evidence" value="ECO:0007669"/>
    <property type="project" value="InterPro"/>
</dbReference>
<dbReference type="RefSeq" id="WP_091623157.1">
    <property type="nucleotide sequence ID" value="NZ_FOEF01000015.1"/>
</dbReference>